<organism evidence="1 2">
    <name type="scientific">Paenibacillus chartarius</name>
    <dbReference type="NCBI Taxonomy" id="747481"/>
    <lineage>
        <taxon>Bacteria</taxon>
        <taxon>Bacillati</taxon>
        <taxon>Bacillota</taxon>
        <taxon>Bacilli</taxon>
        <taxon>Bacillales</taxon>
        <taxon>Paenibacillaceae</taxon>
        <taxon>Paenibacillus</taxon>
    </lineage>
</organism>
<evidence type="ECO:0000313" key="2">
    <source>
        <dbReference type="Proteomes" id="UP001589776"/>
    </source>
</evidence>
<name>A0ABV6DHX6_9BACL</name>
<proteinExistence type="predicted"/>
<evidence type="ECO:0000313" key="1">
    <source>
        <dbReference type="EMBL" id="MFC0212251.1"/>
    </source>
</evidence>
<dbReference type="RefSeq" id="WP_377469374.1">
    <property type="nucleotide sequence ID" value="NZ_JBHLWN010000027.1"/>
</dbReference>
<dbReference type="InterPro" id="IPR027417">
    <property type="entry name" value="P-loop_NTPase"/>
</dbReference>
<dbReference type="EMBL" id="JBHLWN010000027">
    <property type="protein sequence ID" value="MFC0212251.1"/>
    <property type="molecule type" value="Genomic_DNA"/>
</dbReference>
<reference evidence="1 2" key="1">
    <citation type="submission" date="2024-09" db="EMBL/GenBank/DDBJ databases">
        <authorList>
            <person name="Sun Q."/>
            <person name="Mori K."/>
        </authorList>
    </citation>
    <scope>NUCLEOTIDE SEQUENCE [LARGE SCALE GENOMIC DNA]</scope>
    <source>
        <strain evidence="1 2">CCM 7759</strain>
    </source>
</reference>
<dbReference type="Proteomes" id="UP001589776">
    <property type="component" value="Unassembled WGS sequence"/>
</dbReference>
<comment type="caution">
    <text evidence="1">The sequence shown here is derived from an EMBL/GenBank/DDBJ whole genome shotgun (WGS) entry which is preliminary data.</text>
</comment>
<evidence type="ECO:0008006" key="3">
    <source>
        <dbReference type="Google" id="ProtNLM"/>
    </source>
</evidence>
<keyword evidence="2" id="KW-1185">Reference proteome</keyword>
<accession>A0ABV6DHX6</accession>
<dbReference type="SUPFAM" id="SSF52540">
    <property type="entry name" value="P-loop containing nucleoside triphosphate hydrolases"/>
    <property type="match status" value="1"/>
</dbReference>
<protein>
    <recommendedName>
        <fullName evidence="3">Transcriptional regulator</fullName>
    </recommendedName>
</protein>
<sequence>MFIQTQIDIPQVRKSLVSRPSLIGKLSEGLGSKLTLVSAQAGYGKTTALATWAKQCGAPVAWVSLDKLDSDWSPFWDCVLSSIRGRVPGFGVKLGFLLDMESPASFEPGISALLNELNQLEHLLVLVLDDYHVIDVPANISKLWGDGDWNKALRRAEQAEQRFEALKDVIPEQEWKQLMGNLYYFCGIICYLQRNLTRASHNFELLDHDLPEGSSFQNFGSNRYQDYDHFTDLLSLNHDLQHERFVQDDLYFDGDASRQVRAERACAVKRQHEPCI</sequence>
<gene>
    <name evidence="1" type="ORF">ACFFK0_07225</name>
</gene>